<dbReference type="Pfam" id="PF00237">
    <property type="entry name" value="Ribosomal_L22"/>
    <property type="match status" value="1"/>
</dbReference>
<keyword evidence="4" id="KW-1185">Reference proteome</keyword>
<organism evidence="3 4">
    <name type="scientific">[Candida] subhashii</name>
    <dbReference type="NCBI Taxonomy" id="561895"/>
    <lineage>
        <taxon>Eukaryota</taxon>
        <taxon>Fungi</taxon>
        <taxon>Dikarya</taxon>
        <taxon>Ascomycota</taxon>
        <taxon>Saccharomycotina</taxon>
        <taxon>Pichiomycetes</taxon>
        <taxon>Debaryomycetaceae</taxon>
        <taxon>Spathaspora</taxon>
    </lineage>
</organism>
<keyword evidence="1" id="KW-0687">Ribonucleoprotein</keyword>
<name>A0A8J5QR56_9ASCO</name>
<dbReference type="PANTHER" id="PTHR13501">
    <property type="entry name" value="CHLOROPLAST 50S RIBOSOMAL PROTEIN L22-RELATED"/>
    <property type="match status" value="1"/>
</dbReference>
<dbReference type="PANTHER" id="PTHR13501:SF8">
    <property type="entry name" value="LARGE RIBOSOMAL SUBUNIT PROTEIN UL22M"/>
    <property type="match status" value="1"/>
</dbReference>
<dbReference type="InterPro" id="IPR047867">
    <property type="entry name" value="Ribosomal_uL22_bac/org-type"/>
</dbReference>
<dbReference type="EMBL" id="JAGSYN010000044">
    <property type="protein sequence ID" value="KAG7666013.1"/>
    <property type="molecule type" value="Genomic_DNA"/>
</dbReference>
<evidence type="ECO:0000313" key="3">
    <source>
        <dbReference type="EMBL" id="KAG7666013.1"/>
    </source>
</evidence>
<dbReference type="GO" id="GO:0003735">
    <property type="term" value="F:structural constituent of ribosome"/>
    <property type="evidence" value="ECO:0007669"/>
    <property type="project" value="InterPro"/>
</dbReference>
<comment type="caution">
    <text evidence="3">The sequence shown here is derived from an EMBL/GenBank/DDBJ whole genome shotgun (WGS) entry which is preliminary data.</text>
</comment>
<feature type="region of interest" description="Disordered" evidence="2">
    <location>
        <begin position="23"/>
        <end position="47"/>
    </location>
</feature>
<dbReference type="GeneID" id="73467244"/>
<evidence type="ECO:0000256" key="2">
    <source>
        <dbReference type="SAM" id="MobiDB-lite"/>
    </source>
</evidence>
<dbReference type="AlphaFoldDB" id="A0A8J5QR56"/>
<reference evidence="3 4" key="1">
    <citation type="journal article" date="2021" name="DNA Res.">
        <title>Genome analysis of Candida subhashii reveals its hybrid nature and dual mitochondrial genome conformations.</title>
        <authorList>
            <person name="Mixao V."/>
            <person name="Hegedusova E."/>
            <person name="Saus E."/>
            <person name="Pryszcz L.P."/>
            <person name="Cillingova A."/>
            <person name="Nosek J."/>
            <person name="Gabaldon T."/>
        </authorList>
    </citation>
    <scope>NUCLEOTIDE SEQUENCE [LARGE SCALE GENOMIC DNA]</scope>
    <source>
        <strain evidence="3 4">CBS 10753</strain>
    </source>
</reference>
<dbReference type="InterPro" id="IPR001063">
    <property type="entry name" value="Ribosomal_uL22"/>
</dbReference>
<protein>
    <submittedName>
        <fullName evidence="3">Mrpl22</fullName>
    </submittedName>
</protein>
<dbReference type="GO" id="GO:0006412">
    <property type="term" value="P:translation"/>
    <property type="evidence" value="ECO:0007669"/>
    <property type="project" value="InterPro"/>
</dbReference>
<evidence type="ECO:0000313" key="4">
    <source>
        <dbReference type="Proteomes" id="UP000694255"/>
    </source>
</evidence>
<dbReference type="GO" id="GO:0005762">
    <property type="term" value="C:mitochondrial large ribosomal subunit"/>
    <property type="evidence" value="ECO:0007669"/>
    <property type="project" value="TreeGrafter"/>
</dbReference>
<keyword evidence="1" id="KW-0689">Ribosomal protein</keyword>
<proteinExistence type="inferred from homology"/>
<comment type="similarity">
    <text evidence="1">Belongs to the universal ribosomal protein uL22 family.</text>
</comment>
<accession>A0A8J5QR56</accession>
<evidence type="ECO:0000256" key="1">
    <source>
        <dbReference type="RuleBase" id="RU004005"/>
    </source>
</evidence>
<dbReference type="OrthoDB" id="416470at2759"/>
<dbReference type="Proteomes" id="UP000694255">
    <property type="component" value="Unassembled WGS sequence"/>
</dbReference>
<dbReference type="RefSeq" id="XP_049266245.1">
    <property type="nucleotide sequence ID" value="XM_049408415.1"/>
</dbReference>
<gene>
    <name evidence="3" type="ORF">J8A68_000443</name>
</gene>
<sequence length="273" mass="31808">MTFGFQSRAISYTPIARSNIFGGLTSTESPTKKSELPANEQIQDDDGNLDLSKITKETDSDLVEFMAKKSAGAQIKLEDYIHPLKLALYNNVVAEHGFYKNGQTVKHENKYYKLNLTPKEIEILEPSIYLESYRIKSSTKKATQVNRFVRQYDLKTAINQLHFNPKKMSTELEKLLKKGLEQVRELGLDENKVFIQQLWAGDDGQARKRLQFHAKGRVGFLKHRYVHLKCILKTEQTRLRLDWERKQRHLAKKPKTVLNNDPLNFKVRPIYKW</sequence>